<reference evidence="1 2" key="1">
    <citation type="submission" date="2016-01" db="EMBL/GenBank/DDBJ databases">
        <title>The new phylogeny of the genus Mycobacterium.</title>
        <authorList>
            <person name="Tarcisio F."/>
            <person name="Conor M."/>
            <person name="Antonella G."/>
            <person name="Elisabetta G."/>
            <person name="Giulia F.S."/>
            <person name="Sara T."/>
            <person name="Anna F."/>
            <person name="Clotilde B."/>
            <person name="Roberto B."/>
            <person name="Veronica D.S."/>
            <person name="Fabio R."/>
            <person name="Monica P."/>
            <person name="Olivier J."/>
            <person name="Enrico T."/>
            <person name="Nicola S."/>
        </authorList>
    </citation>
    <scope>NUCLEOTIDE SEQUENCE [LARGE SCALE GENOMIC DNA]</scope>
    <source>
        <strain evidence="1 2">DSM 44153</strain>
    </source>
</reference>
<accession>A0A1X2ELT1</accession>
<evidence type="ECO:0000313" key="1">
    <source>
        <dbReference type="EMBL" id="ORX05861.1"/>
    </source>
</evidence>
<dbReference type="EMBL" id="LQPZ01000017">
    <property type="protein sequence ID" value="ORX05861.1"/>
    <property type="molecule type" value="Genomic_DNA"/>
</dbReference>
<dbReference type="AlphaFoldDB" id="A0A1X2ELT1"/>
<evidence type="ECO:0000313" key="2">
    <source>
        <dbReference type="Proteomes" id="UP000193090"/>
    </source>
</evidence>
<proteinExistence type="predicted"/>
<comment type="caution">
    <text evidence="1">The sequence shown here is derived from an EMBL/GenBank/DDBJ whole genome shotgun (WGS) entry which is preliminary data.</text>
</comment>
<protein>
    <submittedName>
        <fullName evidence="1">Uncharacterized protein</fullName>
    </submittedName>
</protein>
<keyword evidence="2" id="KW-1185">Reference proteome</keyword>
<organism evidence="1 2">
    <name type="scientific">Mycolicibacillus trivialis</name>
    <dbReference type="NCBI Taxonomy" id="1798"/>
    <lineage>
        <taxon>Bacteria</taxon>
        <taxon>Bacillati</taxon>
        <taxon>Actinomycetota</taxon>
        <taxon>Actinomycetes</taxon>
        <taxon>Mycobacteriales</taxon>
        <taxon>Mycobacteriaceae</taxon>
        <taxon>Mycolicibacillus</taxon>
    </lineage>
</organism>
<gene>
    <name evidence="1" type="ORF">AWC30_08565</name>
</gene>
<sequence length="85" mass="8639">MSHAGLVPAMRLAELVGLERLAARHVRVNAEVGANAGLKIGSLIAGMVAGADDIEGMDLLRHGAIPATFGGIRAPSVGSGRKVSR</sequence>
<dbReference type="Proteomes" id="UP000193090">
    <property type="component" value="Unassembled WGS sequence"/>
</dbReference>
<name>A0A1X2ELT1_9MYCO</name>